<sequence length="428" mass="47239">MTSSTPSIQELLQLAKSHNEKKEAWDKERDVLQKELSVLLGKKAAWDLCRRDLEEQIYNLHSSLGISLNSNDTSKLSSPNTENSNQESDNTTSNAVDNFVKPTHSTEFRYKLKHNLTSHLDCIRAVAFYSGLPVIISASDDGTMHIINLEPKSTTKRKVRRPPQTICSLRGHSEPVLSMASFSSGGNNMIITGSVDGTIGVWQLPKTDITLYDINGIIIHNRTYLYTFHTDAVWSIDTLGMNAISASADKTLKYWDIFLGDAKDVKVESSPLLCKSCNDRSFVVSCENKTLYYYEDMIPHAHIDGIDCTALAVSQADHLILAGCSDGSIKVIQFPNMALVKEISAHEQSVSNLCITPCNNFFISCGNDGKVRGFSLENYEICKLGNEEKENHYTKYGEGALCCAGGGSSKLYFVTGGADGVLHVYLHD</sequence>
<dbReference type="PANTHER" id="PTHR15653:SF0">
    <property type="entry name" value="CONNECTOR OF KINASE TO AP-1, ISOFORM E"/>
    <property type="match status" value="1"/>
</dbReference>
<dbReference type="Gene3D" id="2.130.10.10">
    <property type="entry name" value="YVTN repeat-like/Quinoprotein amine dehydrogenase"/>
    <property type="match status" value="2"/>
</dbReference>
<proteinExistence type="predicted"/>
<feature type="compositionally biased region" description="Polar residues" evidence="3">
    <location>
        <begin position="69"/>
        <end position="96"/>
    </location>
</feature>
<protein>
    <submittedName>
        <fullName evidence="4">Striatin</fullName>
    </submittedName>
</protein>
<evidence type="ECO:0000313" key="5">
    <source>
        <dbReference type="Proteomes" id="UP000179807"/>
    </source>
</evidence>
<dbReference type="InterPro" id="IPR036322">
    <property type="entry name" value="WD40_repeat_dom_sf"/>
</dbReference>
<comment type="caution">
    <text evidence="4">The sequence shown here is derived from an EMBL/GenBank/DDBJ whole genome shotgun (WGS) entry which is preliminary data.</text>
</comment>
<dbReference type="SMART" id="SM00320">
    <property type="entry name" value="WD40"/>
    <property type="match status" value="6"/>
</dbReference>
<dbReference type="PROSITE" id="PS50294">
    <property type="entry name" value="WD_REPEATS_REGION"/>
    <property type="match status" value="1"/>
</dbReference>
<dbReference type="SUPFAM" id="SSF50978">
    <property type="entry name" value="WD40 repeat-like"/>
    <property type="match status" value="1"/>
</dbReference>
<dbReference type="AlphaFoldDB" id="A0A1J4JCB8"/>
<accession>A0A1J4JCB8</accession>
<keyword evidence="2" id="KW-0175">Coiled coil</keyword>
<dbReference type="Pfam" id="PF00400">
    <property type="entry name" value="WD40"/>
    <property type="match status" value="5"/>
</dbReference>
<evidence type="ECO:0000256" key="3">
    <source>
        <dbReference type="SAM" id="MobiDB-lite"/>
    </source>
</evidence>
<dbReference type="GeneID" id="94845859"/>
<dbReference type="Proteomes" id="UP000179807">
    <property type="component" value="Unassembled WGS sequence"/>
</dbReference>
<dbReference type="PROSITE" id="PS50082">
    <property type="entry name" value="WD_REPEATS_2"/>
    <property type="match status" value="1"/>
</dbReference>
<keyword evidence="1" id="KW-0853">WD repeat</keyword>
<gene>
    <name evidence="4" type="ORF">TRFO_36973</name>
</gene>
<organism evidence="4 5">
    <name type="scientific">Tritrichomonas foetus</name>
    <dbReference type="NCBI Taxonomy" id="1144522"/>
    <lineage>
        <taxon>Eukaryota</taxon>
        <taxon>Metamonada</taxon>
        <taxon>Parabasalia</taxon>
        <taxon>Tritrichomonadida</taxon>
        <taxon>Tritrichomonadidae</taxon>
        <taxon>Tritrichomonas</taxon>
    </lineage>
</organism>
<feature type="coiled-coil region" evidence="2">
    <location>
        <begin position="8"/>
        <end position="35"/>
    </location>
</feature>
<dbReference type="EMBL" id="MLAK01001152">
    <property type="protein sequence ID" value="OHS96784.1"/>
    <property type="molecule type" value="Genomic_DNA"/>
</dbReference>
<feature type="region of interest" description="Disordered" evidence="3">
    <location>
        <begin position="69"/>
        <end position="98"/>
    </location>
</feature>
<dbReference type="RefSeq" id="XP_068349921.1">
    <property type="nucleotide sequence ID" value="XM_068511155.1"/>
</dbReference>
<keyword evidence="5" id="KW-1185">Reference proteome</keyword>
<dbReference type="InterPro" id="IPR015943">
    <property type="entry name" value="WD40/YVTN_repeat-like_dom_sf"/>
</dbReference>
<evidence type="ECO:0000256" key="2">
    <source>
        <dbReference type="SAM" id="Coils"/>
    </source>
</evidence>
<dbReference type="InterPro" id="IPR051488">
    <property type="entry name" value="WD_repeat_striatin"/>
</dbReference>
<name>A0A1J4JCB8_9EUKA</name>
<dbReference type="PANTHER" id="PTHR15653">
    <property type="entry name" value="STRIATIN"/>
    <property type="match status" value="1"/>
</dbReference>
<reference evidence="4" key="1">
    <citation type="submission" date="2016-10" db="EMBL/GenBank/DDBJ databases">
        <authorList>
            <person name="Benchimol M."/>
            <person name="Almeida L.G."/>
            <person name="Vasconcelos A.T."/>
            <person name="Perreira-Neves A."/>
            <person name="Rosa I.A."/>
            <person name="Tasca T."/>
            <person name="Bogo M.R."/>
            <person name="de Souza W."/>
        </authorList>
    </citation>
    <scope>NUCLEOTIDE SEQUENCE [LARGE SCALE GENOMIC DNA]</scope>
    <source>
        <strain evidence="4">K</strain>
    </source>
</reference>
<evidence type="ECO:0000256" key="1">
    <source>
        <dbReference type="PROSITE-ProRule" id="PRU00221"/>
    </source>
</evidence>
<evidence type="ECO:0000313" key="4">
    <source>
        <dbReference type="EMBL" id="OHS96784.1"/>
    </source>
</evidence>
<dbReference type="VEuPathDB" id="TrichDB:TRFO_36973"/>
<dbReference type="InterPro" id="IPR001680">
    <property type="entry name" value="WD40_rpt"/>
</dbReference>
<feature type="repeat" description="WD" evidence="1">
    <location>
        <begin position="169"/>
        <end position="204"/>
    </location>
</feature>
<dbReference type="OrthoDB" id="727118at2759"/>